<evidence type="ECO:0000313" key="7">
    <source>
        <dbReference type="Proteomes" id="UP000492820"/>
    </source>
</evidence>
<dbReference type="InterPro" id="IPR007014">
    <property type="entry name" value="FUN14"/>
</dbReference>
<sequence length="203" mass="21973">MAARQAVDEISTVAGNALGKIRKKPTMQQILIGAASGLATGYVLTKVGKSVAFCVGVSAIGLQFFVNHKQGNEDWKKLEDDAREVLEKVVLTAKQNKSPPTKVFAMLRENQLFAILTGISLPTSDFTALWSNNIVRPPIFFVDQATLQVCTTLLCVPLCWGGVGYWGWSGLVGSFSGVAFDRLGCVRPSRCRKECFRMGVAVG</sequence>
<dbReference type="AlphaFoldDB" id="A0A068WWR4"/>
<dbReference type="PANTHER" id="PTHR21346">
    <property type="entry name" value="FUN14 DOMAIN CONTAINING"/>
    <property type="match status" value="1"/>
</dbReference>
<evidence type="ECO:0000256" key="2">
    <source>
        <dbReference type="ARBA" id="ARBA00009160"/>
    </source>
</evidence>
<name>A0A068WWR4_ECHGR</name>
<reference evidence="6 7" key="1">
    <citation type="journal article" date="2013" name="Nature">
        <title>The genomes of four tapeworm species reveal adaptations to parasitism.</title>
        <authorList>
            <person name="Tsai I.J."/>
            <person name="Zarowiecki M."/>
            <person name="Holroyd N."/>
            <person name="Garciarrubio A."/>
            <person name="Sanchez-Flores A."/>
            <person name="Brooks K.L."/>
            <person name="Tracey A."/>
            <person name="Bobes R.J."/>
            <person name="Fragoso G."/>
            <person name="Sciutto E."/>
            <person name="Aslett M."/>
            <person name="Beasley H."/>
            <person name="Bennett H.M."/>
            <person name="Cai J."/>
            <person name="Camicia F."/>
            <person name="Clark R."/>
            <person name="Cucher M."/>
            <person name="De Silva N."/>
            <person name="Day T.A."/>
            <person name="Deplazes P."/>
            <person name="Estrada K."/>
            <person name="Fernandez C."/>
            <person name="Holland P.W."/>
            <person name="Hou J."/>
            <person name="Hu S."/>
            <person name="Huckvale T."/>
            <person name="Hung S.S."/>
            <person name="Kamenetzky L."/>
            <person name="Keane J.A."/>
            <person name="Kiss F."/>
            <person name="Koziol U."/>
            <person name="Lambert O."/>
            <person name="Liu K."/>
            <person name="Luo X."/>
            <person name="Luo Y."/>
            <person name="Macchiaroli N."/>
            <person name="Nichol S."/>
            <person name="Paps J."/>
            <person name="Parkinson J."/>
            <person name="Pouchkina-Stantcheva N."/>
            <person name="Riddiford N."/>
            <person name="Rosenzvit M."/>
            <person name="Salinas G."/>
            <person name="Wasmuth J.D."/>
            <person name="Zamanian M."/>
            <person name="Zheng Y."/>
            <person name="Cai X."/>
            <person name="Soberon X."/>
            <person name="Olson P.D."/>
            <person name="Laclette J.P."/>
            <person name="Brehm K."/>
            <person name="Berriman M."/>
            <person name="Garciarrubio A."/>
            <person name="Bobes R.J."/>
            <person name="Fragoso G."/>
            <person name="Sanchez-Flores A."/>
            <person name="Estrada K."/>
            <person name="Cevallos M.A."/>
            <person name="Morett E."/>
            <person name="Gonzalez V."/>
            <person name="Portillo T."/>
            <person name="Ochoa-Leyva A."/>
            <person name="Jose M.V."/>
            <person name="Sciutto E."/>
            <person name="Landa A."/>
            <person name="Jimenez L."/>
            <person name="Valdes V."/>
            <person name="Carrero J.C."/>
            <person name="Larralde C."/>
            <person name="Morales-Montor J."/>
            <person name="Limon-Lason J."/>
            <person name="Soberon X."/>
            <person name="Laclette J.P."/>
        </authorList>
    </citation>
    <scope>NUCLEOTIDE SEQUENCE [LARGE SCALE GENOMIC DNA]</scope>
</reference>
<comment type="subcellular location">
    <subcellularLocation>
        <location evidence="1">Mitochondrion outer membrane</location>
        <topology evidence="1">Multi-pass membrane protein</topology>
    </subcellularLocation>
</comment>
<comment type="similarity">
    <text evidence="2">Belongs to the FUN14 family.</text>
</comment>
<keyword evidence="5" id="KW-0472">Membrane</keyword>
<evidence type="ECO:0000256" key="5">
    <source>
        <dbReference type="ARBA" id="ARBA00023136"/>
    </source>
</evidence>
<reference evidence="6" key="2">
    <citation type="submission" date="2014-06" db="EMBL/GenBank/DDBJ databases">
        <authorList>
            <person name="Aslett M."/>
        </authorList>
    </citation>
    <scope>NUCLEOTIDE SEQUENCE</scope>
</reference>
<dbReference type="EMBL" id="LK028585">
    <property type="protein sequence ID" value="CDS22081.1"/>
    <property type="molecule type" value="Genomic_DNA"/>
</dbReference>
<accession>A0A068WWR4</accession>
<evidence type="ECO:0000313" key="6">
    <source>
        <dbReference type="EMBL" id="CDS22081.1"/>
    </source>
</evidence>
<evidence type="ECO:0000256" key="3">
    <source>
        <dbReference type="ARBA" id="ARBA00022692"/>
    </source>
</evidence>
<evidence type="ECO:0000313" key="8">
    <source>
        <dbReference type="WBParaSite" id="EgrG_000060200"/>
    </source>
</evidence>
<organism evidence="6">
    <name type="scientific">Echinococcus granulosus</name>
    <name type="common">Hydatid tapeworm</name>
    <dbReference type="NCBI Taxonomy" id="6210"/>
    <lineage>
        <taxon>Eukaryota</taxon>
        <taxon>Metazoa</taxon>
        <taxon>Spiralia</taxon>
        <taxon>Lophotrochozoa</taxon>
        <taxon>Platyhelminthes</taxon>
        <taxon>Cestoda</taxon>
        <taxon>Eucestoda</taxon>
        <taxon>Cyclophyllidea</taxon>
        <taxon>Taeniidae</taxon>
        <taxon>Echinococcus</taxon>
        <taxon>Echinococcus granulosus group</taxon>
    </lineage>
</organism>
<dbReference type="Proteomes" id="UP000492820">
    <property type="component" value="Unassembled WGS sequence"/>
</dbReference>
<evidence type="ECO:0000256" key="1">
    <source>
        <dbReference type="ARBA" id="ARBA00004374"/>
    </source>
</evidence>
<dbReference type="Pfam" id="PF04930">
    <property type="entry name" value="FUN14"/>
    <property type="match status" value="1"/>
</dbReference>
<evidence type="ECO:0000256" key="4">
    <source>
        <dbReference type="ARBA" id="ARBA00022989"/>
    </source>
</evidence>
<dbReference type="GO" id="GO:0000422">
    <property type="term" value="P:autophagy of mitochondrion"/>
    <property type="evidence" value="ECO:0007669"/>
    <property type="project" value="TreeGrafter"/>
</dbReference>
<keyword evidence="4" id="KW-1133">Transmembrane helix</keyword>
<protein>
    <submittedName>
        <fullName evidence="6 8">FUN14 domain containing protein 1</fullName>
    </submittedName>
</protein>
<keyword evidence="3" id="KW-0812">Transmembrane</keyword>
<dbReference type="GO" id="GO:0005741">
    <property type="term" value="C:mitochondrial outer membrane"/>
    <property type="evidence" value="ECO:0007669"/>
    <property type="project" value="UniProtKB-SubCell"/>
</dbReference>
<reference evidence="8" key="3">
    <citation type="submission" date="2020-10" db="UniProtKB">
        <authorList>
            <consortium name="WormBaseParasite"/>
        </authorList>
    </citation>
    <scope>IDENTIFICATION</scope>
</reference>
<gene>
    <name evidence="6" type="ORF">EgrG_000060200</name>
</gene>
<dbReference type="OrthoDB" id="442460at2759"/>
<proteinExistence type="inferred from homology"/>
<dbReference type="WBParaSite" id="EgrG_000060200">
    <property type="protein sequence ID" value="EgrG_000060200"/>
    <property type="gene ID" value="EgrG_000060200"/>
</dbReference>
<dbReference type="PANTHER" id="PTHR21346:SF0">
    <property type="entry name" value="RE45833P"/>
    <property type="match status" value="1"/>
</dbReference>